<dbReference type="GO" id="GO:0004843">
    <property type="term" value="F:cysteine-type deubiquitinase activity"/>
    <property type="evidence" value="ECO:0007669"/>
    <property type="project" value="UniProtKB-EC"/>
</dbReference>
<dbReference type="InterPro" id="IPR050704">
    <property type="entry name" value="Peptidase_C85-like"/>
</dbReference>
<keyword evidence="3 9" id="KW-0645">Protease</keyword>
<evidence type="ECO:0000313" key="9">
    <source>
        <dbReference type="EMBL" id="KAG7345624.1"/>
    </source>
</evidence>
<evidence type="ECO:0000256" key="3">
    <source>
        <dbReference type="ARBA" id="ARBA00022670"/>
    </source>
</evidence>
<keyword evidence="4" id="KW-0833">Ubl conjugation pathway</keyword>
<evidence type="ECO:0000313" key="10">
    <source>
        <dbReference type="Proteomes" id="UP000693970"/>
    </source>
</evidence>
<comment type="catalytic activity">
    <reaction evidence="1">
        <text>Thiol-dependent hydrolysis of ester, thioester, amide, peptide and isopeptide bonds formed by the C-terminal Gly of ubiquitin (a 76-residue protein attached to proteins as an intracellular targeting signal).</text>
        <dbReference type="EC" id="3.4.19.12"/>
    </reaction>
</comment>
<feature type="compositionally biased region" description="Low complexity" evidence="6">
    <location>
        <begin position="44"/>
        <end position="55"/>
    </location>
</feature>
<feature type="compositionally biased region" description="Low complexity" evidence="6">
    <location>
        <begin position="15"/>
        <end position="27"/>
    </location>
</feature>
<dbReference type="FunFam" id="3.90.70.80:FF:000018">
    <property type="entry name" value="OTU domain-containing protein 5-B"/>
    <property type="match status" value="1"/>
</dbReference>
<feature type="compositionally biased region" description="Polar residues" evidence="6">
    <location>
        <begin position="69"/>
        <end position="79"/>
    </location>
</feature>
<dbReference type="GO" id="GO:0016579">
    <property type="term" value="P:protein deubiquitination"/>
    <property type="evidence" value="ECO:0007669"/>
    <property type="project" value="TreeGrafter"/>
</dbReference>
<proteinExistence type="predicted"/>
<evidence type="ECO:0000256" key="4">
    <source>
        <dbReference type="ARBA" id="ARBA00022786"/>
    </source>
</evidence>
<feature type="compositionally biased region" description="Polar residues" evidence="6">
    <location>
        <begin position="106"/>
        <end position="116"/>
    </location>
</feature>
<dbReference type="CDD" id="cd22796">
    <property type="entry name" value="OTU_plant_OTU6-like"/>
    <property type="match status" value="1"/>
</dbReference>
<dbReference type="PROSITE" id="PS50802">
    <property type="entry name" value="OTU"/>
    <property type="match status" value="1"/>
</dbReference>
<reference evidence="9" key="2">
    <citation type="submission" date="2021-04" db="EMBL/GenBank/DDBJ databases">
        <authorList>
            <person name="Podell S."/>
        </authorList>
    </citation>
    <scope>NUCLEOTIDE SEQUENCE</scope>
    <source>
        <strain evidence="9">Hildebrandi</strain>
    </source>
</reference>
<evidence type="ECO:0000259" key="8">
    <source>
        <dbReference type="PROSITE" id="PS50802"/>
    </source>
</evidence>
<dbReference type="AlphaFoldDB" id="A0A9K3KM24"/>
<dbReference type="InterPro" id="IPR015940">
    <property type="entry name" value="UBA"/>
</dbReference>
<organism evidence="9 10">
    <name type="scientific">Nitzschia inconspicua</name>
    <dbReference type="NCBI Taxonomy" id="303405"/>
    <lineage>
        <taxon>Eukaryota</taxon>
        <taxon>Sar</taxon>
        <taxon>Stramenopiles</taxon>
        <taxon>Ochrophyta</taxon>
        <taxon>Bacillariophyta</taxon>
        <taxon>Bacillariophyceae</taxon>
        <taxon>Bacillariophycidae</taxon>
        <taxon>Bacillariales</taxon>
        <taxon>Bacillariaceae</taxon>
        <taxon>Nitzschia</taxon>
    </lineage>
</organism>
<protein>
    <recommendedName>
        <fullName evidence="2">ubiquitinyl hydrolase 1</fullName>
        <ecNumber evidence="2">3.4.19.12</ecNumber>
    </recommendedName>
</protein>
<dbReference type="EMBL" id="JAGRRH010000022">
    <property type="protein sequence ID" value="KAG7345624.1"/>
    <property type="molecule type" value="Genomic_DNA"/>
</dbReference>
<accession>A0A9K3KM24</accession>
<dbReference type="EC" id="3.4.19.12" evidence="2"/>
<evidence type="ECO:0000259" key="7">
    <source>
        <dbReference type="PROSITE" id="PS50030"/>
    </source>
</evidence>
<reference evidence="9" key="1">
    <citation type="journal article" date="2021" name="Sci. Rep.">
        <title>Diploid genomic architecture of Nitzschia inconspicua, an elite biomass production diatom.</title>
        <authorList>
            <person name="Oliver A."/>
            <person name="Podell S."/>
            <person name="Pinowska A."/>
            <person name="Traller J.C."/>
            <person name="Smith S.R."/>
            <person name="McClure R."/>
            <person name="Beliaev A."/>
            <person name="Bohutskyi P."/>
            <person name="Hill E.A."/>
            <person name="Rabines A."/>
            <person name="Zheng H."/>
            <person name="Allen L.Z."/>
            <person name="Kuo A."/>
            <person name="Grigoriev I.V."/>
            <person name="Allen A.E."/>
            <person name="Hazlebeck D."/>
            <person name="Allen E.E."/>
        </authorList>
    </citation>
    <scope>NUCLEOTIDE SEQUENCE</scope>
    <source>
        <strain evidence="9">Hildebrandi</strain>
    </source>
</reference>
<sequence length="646" mass="69935">MRVTLTLGDRSTNDQAGQQQALREQQGVSAGIANETGGSSVTVEAEGPSESASEPRTGNRRGSAGRISSGPTTSLSNRATLKKELPAIANSSARLKTTGLERLDEVSSSQSQTPTHRTSRKRRAATSLDCLDQKPSGRREAKRKSGTTVSSTPATSSSPTSKMVSGGSCSANPRRIESNGVDGEAVLNEHSFFAVRQVGDDIRQDIEEEDPVEDPPDIPAENNPESARGDSIRAPLLFENLPIESGSGRAEAAAGASFSRRRGIEEESLEMDSRMPSFSNAPTFSSQTKDAKFAAALKKRGLEIREQDGDGNCLFRAISLQVYGDASMHGDVRKKCMDFMERDREHFSMFVTGEPFAEYIARKRMDGVHGNNPEIQAISELFNRPIEVFTPENGAKPLNIFHAEYKTDDAPIRLSYHDGNHYNAVIDPLVPTAGLGLGLPGLQPGLADKMQMAKAVAESDAAADSMELQRILKESEDDEIQRKMKESEDDDLQRAIKLSRMSEDSIYSDRVTILSDMDATYEQLEQAALEESLRYLGQGEKKRASTVATEEEMRDDSAVAYLSSSRAFSNETVAAGTAALGAASMPSAASLPGFASSAPLRSVEEYSNTVQELVMNGFELRDVLKAYDLVGDNFDDMLSLLLSNAS</sequence>
<evidence type="ECO:0000256" key="1">
    <source>
        <dbReference type="ARBA" id="ARBA00000707"/>
    </source>
</evidence>
<dbReference type="PROSITE" id="PS50030">
    <property type="entry name" value="UBA"/>
    <property type="match status" value="1"/>
</dbReference>
<dbReference type="PANTHER" id="PTHR12419:SF4">
    <property type="entry name" value="OTU DOMAIN-CONTAINING PROTEIN 5"/>
    <property type="match status" value="1"/>
</dbReference>
<feature type="domain" description="OTU" evidence="8">
    <location>
        <begin position="302"/>
        <end position="428"/>
    </location>
</feature>
<dbReference type="PANTHER" id="PTHR12419">
    <property type="entry name" value="OTU DOMAIN CONTAINING PROTEIN"/>
    <property type="match status" value="1"/>
</dbReference>
<dbReference type="Proteomes" id="UP000693970">
    <property type="component" value="Unassembled WGS sequence"/>
</dbReference>
<evidence type="ECO:0000256" key="6">
    <source>
        <dbReference type="SAM" id="MobiDB-lite"/>
    </source>
</evidence>
<evidence type="ECO:0000256" key="2">
    <source>
        <dbReference type="ARBA" id="ARBA00012759"/>
    </source>
</evidence>
<dbReference type="InterPro" id="IPR003323">
    <property type="entry name" value="OTU_dom"/>
</dbReference>
<name>A0A9K3KM24_9STRA</name>
<gene>
    <name evidence="9" type="ORF">IV203_033155</name>
</gene>
<keyword evidence="5" id="KW-0378">Hydrolase</keyword>
<dbReference type="GO" id="GO:0006508">
    <property type="term" value="P:proteolysis"/>
    <property type="evidence" value="ECO:0007669"/>
    <property type="project" value="UniProtKB-KW"/>
</dbReference>
<comment type="caution">
    <text evidence="9">The sequence shown here is derived from an EMBL/GenBank/DDBJ whole genome shotgun (WGS) entry which is preliminary data.</text>
</comment>
<feature type="domain" description="UBA" evidence="7">
    <location>
        <begin position="602"/>
        <end position="644"/>
    </location>
</feature>
<feature type="compositionally biased region" description="Low complexity" evidence="6">
    <location>
        <begin position="146"/>
        <end position="161"/>
    </location>
</feature>
<dbReference type="OrthoDB" id="415023at2759"/>
<feature type="compositionally biased region" description="Acidic residues" evidence="6">
    <location>
        <begin position="207"/>
        <end position="216"/>
    </location>
</feature>
<dbReference type="GO" id="GO:0061578">
    <property type="term" value="F:K63-linked deubiquitinase activity"/>
    <property type="evidence" value="ECO:0007669"/>
    <property type="project" value="TreeGrafter"/>
</dbReference>
<keyword evidence="10" id="KW-1185">Reference proteome</keyword>
<evidence type="ECO:0000256" key="5">
    <source>
        <dbReference type="ARBA" id="ARBA00022801"/>
    </source>
</evidence>
<feature type="region of interest" description="Disordered" evidence="6">
    <location>
        <begin position="1"/>
        <end position="177"/>
    </location>
</feature>
<dbReference type="Pfam" id="PF02338">
    <property type="entry name" value="OTU"/>
    <property type="match status" value="1"/>
</dbReference>
<feature type="region of interest" description="Disordered" evidence="6">
    <location>
        <begin position="207"/>
        <end position="229"/>
    </location>
</feature>